<dbReference type="EMBL" id="CAJJDM010000120">
    <property type="protein sequence ID" value="CAD8102169.1"/>
    <property type="molecule type" value="Genomic_DNA"/>
</dbReference>
<gene>
    <name evidence="2" type="ORF">PPRIM_AZ9-3.1.T1170163</name>
</gene>
<feature type="compositionally biased region" description="Polar residues" evidence="1">
    <location>
        <begin position="1"/>
        <end position="10"/>
    </location>
</feature>
<reference evidence="2" key="1">
    <citation type="submission" date="2021-01" db="EMBL/GenBank/DDBJ databases">
        <authorList>
            <consortium name="Genoscope - CEA"/>
            <person name="William W."/>
        </authorList>
    </citation>
    <scope>NUCLEOTIDE SEQUENCE</scope>
</reference>
<evidence type="ECO:0000256" key="1">
    <source>
        <dbReference type="SAM" id="MobiDB-lite"/>
    </source>
</evidence>
<proteinExistence type="predicted"/>
<dbReference type="OMA" id="KYPEWIN"/>
<sequence>MSYSRNGVSQHKNKDNSQHITKRDKKEAKVKGNVQQLVQKSMTKNKSLYEDSLTINSIEQFENYKKMVKLEQKRESTIDISIILFKEPLRQRFERIQSIKTIQQLLAIPYYQLFCKMFLNLNKILINQTLAFQEIVIQFKQDYQIEFKVQYLQQFLSIWNDSFSLAWKHHMNNKLSLEVRINNQQFLQNDNKNIIFQQKLLNYIQTQGECIELFPLPNIENTQQQDIKLQEQESQMTQNICRDQQDYQKNNQLRSIAIQLQHYFHIRDVSNMYLINVEKYLIKQKFDLNFNNGLQKIINELILKYPEWINMIQGEKEQIIRINRSINIKQLMLEQECLDCN</sequence>
<name>A0A8S1PGW9_PARPR</name>
<dbReference type="AlphaFoldDB" id="A0A8S1PGW9"/>
<evidence type="ECO:0000313" key="2">
    <source>
        <dbReference type="EMBL" id="CAD8102169.1"/>
    </source>
</evidence>
<feature type="region of interest" description="Disordered" evidence="1">
    <location>
        <begin position="1"/>
        <end position="28"/>
    </location>
</feature>
<organism evidence="2 3">
    <name type="scientific">Paramecium primaurelia</name>
    <dbReference type="NCBI Taxonomy" id="5886"/>
    <lineage>
        <taxon>Eukaryota</taxon>
        <taxon>Sar</taxon>
        <taxon>Alveolata</taxon>
        <taxon>Ciliophora</taxon>
        <taxon>Intramacronucleata</taxon>
        <taxon>Oligohymenophorea</taxon>
        <taxon>Peniculida</taxon>
        <taxon>Parameciidae</taxon>
        <taxon>Paramecium</taxon>
    </lineage>
</organism>
<protein>
    <recommendedName>
        <fullName evidence="4">CDT1 Geminin-binding domain-containing protein</fullName>
    </recommendedName>
</protein>
<dbReference type="Proteomes" id="UP000688137">
    <property type="component" value="Unassembled WGS sequence"/>
</dbReference>
<evidence type="ECO:0008006" key="4">
    <source>
        <dbReference type="Google" id="ProtNLM"/>
    </source>
</evidence>
<evidence type="ECO:0000313" key="3">
    <source>
        <dbReference type="Proteomes" id="UP000688137"/>
    </source>
</evidence>
<keyword evidence="3" id="KW-1185">Reference proteome</keyword>
<accession>A0A8S1PGW9</accession>
<comment type="caution">
    <text evidence="2">The sequence shown here is derived from an EMBL/GenBank/DDBJ whole genome shotgun (WGS) entry which is preliminary data.</text>
</comment>